<gene>
    <name evidence="4" type="ORF">IPN91_13345</name>
</gene>
<accession>A0A936F3R7</accession>
<reference evidence="4 5" key="1">
    <citation type="submission" date="2020-10" db="EMBL/GenBank/DDBJ databases">
        <title>Connecting structure to function with the recovery of over 1000 high-quality activated sludge metagenome-assembled genomes encoding full-length rRNA genes using long-read sequencing.</title>
        <authorList>
            <person name="Singleton C.M."/>
            <person name="Petriglieri F."/>
            <person name="Kristensen J.M."/>
            <person name="Kirkegaard R.H."/>
            <person name="Michaelsen T.Y."/>
            <person name="Andersen M.H."/>
            <person name="Karst S.M."/>
            <person name="Dueholm M.S."/>
            <person name="Nielsen P.H."/>
            <person name="Albertsen M."/>
        </authorList>
    </citation>
    <scope>NUCLEOTIDE SEQUENCE [LARGE SCALE GENOMIC DNA]</scope>
    <source>
        <strain evidence="4">OdNE_18-Q3-R46-58_MAXAC.008</strain>
    </source>
</reference>
<dbReference type="Pfam" id="PF00437">
    <property type="entry name" value="T2SSE"/>
    <property type="match status" value="1"/>
</dbReference>
<dbReference type="InterPro" id="IPR050921">
    <property type="entry name" value="T4SS_GSP_E_ATPase"/>
</dbReference>
<dbReference type="Gene3D" id="3.30.450.90">
    <property type="match status" value="1"/>
</dbReference>
<evidence type="ECO:0000259" key="3">
    <source>
        <dbReference type="PROSITE" id="PS00662"/>
    </source>
</evidence>
<name>A0A936F3R7_9BACT</name>
<feature type="domain" description="Bacterial type II secretion system protein E" evidence="3">
    <location>
        <begin position="195"/>
        <end position="209"/>
    </location>
</feature>
<feature type="region of interest" description="Disordered" evidence="2">
    <location>
        <begin position="373"/>
        <end position="402"/>
    </location>
</feature>
<comment type="similarity">
    <text evidence="1">Belongs to the GSP E family.</text>
</comment>
<dbReference type="PROSITE" id="PS00662">
    <property type="entry name" value="T2SP_E"/>
    <property type="match status" value="1"/>
</dbReference>
<proteinExistence type="inferred from homology"/>
<dbReference type="SUPFAM" id="SSF52540">
    <property type="entry name" value="P-loop containing nucleoside triphosphate hydrolases"/>
    <property type="match status" value="1"/>
</dbReference>
<dbReference type="Proteomes" id="UP000709959">
    <property type="component" value="Unassembled WGS sequence"/>
</dbReference>
<dbReference type="InterPro" id="IPR003593">
    <property type="entry name" value="AAA+_ATPase"/>
</dbReference>
<dbReference type="AlphaFoldDB" id="A0A936F3R7"/>
<dbReference type="Gene3D" id="3.40.50.300">
    <property type="entry name" value="P-loop containing nucleotide triphosphate hydrolases"/>
    <property type="match status" value="1"/>
</dbReference>
<dbReference type="PANTHER" id="PTHR30486">
    <property type="entry name" value="TWITCHING MOTILITY PROTEIN PILT"/>
    <property type="match status" value="1"/>
</dbReference>
<evidence type="ECO:0000256" key="2">
    <source>
        <dbReference type="SAM" id="MobiDB-lite"/>
    </source>
</evidence>
<dbReference type="GO" id="GO:0005524">
    <property type="term" value="F:ATP binding"/>
    <property type="evidence" value="ECO:0007669"/>
    <property type="project" value="InterPro"/>
</dbReference>
<dbReference type="InterPro" id="IPR006321">
    <property type="entry name" value="PilT/PilU"/>
</dbReference>
<dbReference type="SMART" id="SM00382">
    <property type="entry name" value="AAA"/>
    <property type="match status" value="1"/>
</dbReference>
<dbReference type="NCBIfam" id="TIGR01420">
    <property type="entry name" value="pilT_fam"/>
    <property type="match status" value="1"/>
</dbReference>
<dbReference type="InterPro" id="IPR027417">
    <property type="entry name" value="P-loop_NTPase"/>
</dbReference>
<comment type="caution">
    <text evidence="4">The sequence shown here is derived from an EMBL/GenBank/DDBJ whole genome shotgun (WGS) entry which is preliminary data.</text>
</comment>
<protein>
    <submittedName>
        <fullName evidence="4">Type IV pilus twitching motility protein PilT</fullName>
    </submittedName>
</protein>
<dbReference type="PANTHER" id="PTHR30486:SF12">
    <property type="entry name" value="TYPE IV PILUS ATPASE PILU"/>
    <property type="match status" value="1"/>
</dbReference>
<sequence length="412" mass="45425">MHINELLTVVCEQGASDLHLKVGNHPIARIRGKLTPMTQFKRMVQEDTIAMAYAIMASDKQKGKFKENFDIDIAYSVPSLGRFRCNIFNQRGTVGLVLRVIPRKIYTIDDLMLPKVLKTICQEQRGLVLVTGTTGSGKSTTLAAMIDLINATRTEHILTIEDPIEYLHRDNLSIVNQREVEADCKTFSSALRAALRQDPDVILVGEMRDLETIETALHAAETGHLVFSTLHTLDATETINRIISVFPPHHQKQIRLQLAAVLKGVISQRLVPRSDGQGRVPAVEVMVATESVRTCIEDKDKTKMLKDVISSGTAQYGMQTFDQSLYFLLKQGLITEEEALLRATNVGEFKLRLEGVMATSDLAKANMERGMSIAQGGGRESGGPPAPPIQSKVPGMPMTMPPATDVKITLAR</sequence>
<organism evidence="4 5">
    <name type="scientific">Candidatus Geothrix odensensis</name>
    <dbReference type="NCBI Taxonomy" id="2954440"/>
    <lineage>
        <taxon>Bacteria</taxon>
        <taxon>Pseudomonadati</taxon>
        <taxon>Acidobacteriota</taxon>
        <taxon>Holophagae</taxon>
        <taxon>Holophagales</taxon>
        <taxon>Holophagaceae</taxon>
        <taxon>Geothrix</taxon>
    </lineage>
</organism>
<evidence type="ECO:0000256" key="1">
    <source>
        <dbReference type="ARBA" id="ARBA00006611"/>
    </source>
</evidence>
<evidence type="ECO:0000313" key="4">
    <source>
        <dbReference type="EMBL" id="MBK8573582.1"/>
    </source>
</evidence>
<dbReference type="CDD" id="cd01131">
    <property type="entry name" value="PilT"/>
    <property type="match status" value="1"/>
</dbReference>
<dbReference type="GO" id="GO:0016887">
    <property type="term" value="F:ATP hydrolysis activity"/>
    <property type="evidence" value="ECO:0007669"/>
    <property type="project" value="InterPro"/>
</dbReference>
<dbReference type="InterPro" id="IPR001482">
    <property type="entry name" value="T2SS/T4SS_dom"/>
</dbReference>
<evidence type="ECO:0000313" key="5">
    <source>
        <dbReference type="Proteomes" id="UP000709959"/>
    </source>
</evidence>
<dbReference type="EMBL" id="JADKCH010000022">
    <property type="protein sequence ID" value="MBK8573582.1"/>
    <property type="molecule type" value="Genomic_DNA"/>
</dbReference>